<reference evidence="1 2" key="1">
    <citation type="submission" date="2018-01" db="EMBL/GenBank/DDBJ databases">
        <title>A novel member of the phylum Bacteroidetes isolated from glacier ice.</title>
        <authorList>
            <person name="Liu Q."/>
            <person name="Xin Y.-H."/>
        </authorList>
    </citation>
    <scope>NUCLEOTIDE SEQUENCE [LARGE SCALE GENOMIC DNA]</scope>
    <source>
        <strain evidence="1 2">RB1R16</strain>
    </source>
</reference>
<evidence type="ECO:0000313" key="1">
    <source>
        <dbReference type="EMBL" id="PQJ12984.1"/>
    </source>
</evidence>
<accession>A0A2S7T1Z7</accession>
<comment type="caution">
    <text evidence="1">The sequence shown here is derived from an EMBL/GenBank/DDBJ whole genome shotgun (WGS) entry which is preliminary data.</text>
</comment>
<organism evidence="1 2">
    <name type="scientific">Flavipsychrobacter stenotrophus</name>
    <dbReference type="NCBI Taxonomy" id="2077091"/>
    <lineage>
        <taxon>Bacteria</taxon>
        <taxon>Pseudomonadati</taxon>
        <taxon>Bacteroidota</taxon>
        <taxon>Chitinophagia</taxon>
        <taxon>Chitinophagales</taxon>
        <taxon>Chitinophagaceae</taxon>
        <taxon>Flavipsychrobacter</taxon>
    </lineage>
</organism>
<evidence type="ECO:0000313" key="2">
    <source>
        <dbReference type="Proteomes" id="UP000239872"/>
    </source>
</evidence>
<keyword evidence="2" id="KW-1185">Reference proteome</keyword>
<dbReference type="AlphaFoldDB" id="A0A2S7T1Z7"/>
<name>A0A2S7T1Z7_9BACT</name>
<dbReference type="Proteomes" id="UP000239872">
    <property type="component" value="Unassembled WGS sequence"/>
</dbReference>
<gene>
    <name evidence="1" type="ORF">CJD36_004365</name>
</gene>
<protein>
    <submittedName>
        <fullName evidence="1">Uncharacterized protein</fullName>
    </submittedName>
</protein>
<dbReference type="EMBL" id="PPSL01000001">
    <property type="protein sequence ID" value="PQJ12984.1"/>
    <property type="molecule type" value="Genomic_DNA"/>
</dbReference>
<sequence>MIIMEKRLETEIVSDTIDFYLARCIKSLDEKFGNNYAKENPALIGIYIQSCVNFVSNDKIDLRDEELIPALERLSQLLSKLKLGTTSQHSTLRTHGE</sequence>
<proteinExistence type="predicted"/>